<dbReference type="EMBL" id="VSRR010007685">
    <property type="protein sequence ID" value="MPC47339.1"/>
    <property type="molecule type" value="Genomic_DNA"/>
</dbReference>
<accession>A0A5B7FPZ9</accession>
<protein>
    <recommendedName>
        <fullName evidence="3">RNase H type-1 domain-containing protein</fullName>
    </recommendedName>
</protein>
<proteinExistence type="predicted"/>
<comment type="caution">
    <text evidence="1">The sequence shown here is derived from an EMBL/GenBank/DDBJ whole genome shotgun (WGS) entry which is preliminary data.</text>
</comment>
<sequence>MFMTKLSKYPDVQDIHVYCDGSVNGSRSGCWLFIHDYIFANHYTDVEAALYALQSTSPMDYNLVDKCLDLIHALNVLVPRSISPGYPFMWISH</sequence>
<dbReference type="AlphaFoldDB" id="A0A5B7FPZ9"/>
<reference evidence="1 2" key="1">
    <citation type="submission" date="2019-05" db="EMBL/GenBank/DDBJ databases">
        <title>Another draft genome of Portunus trituberculatus and its Hox gene families provides insights of decapod evolution.</title>
        <authorList>
            <person name="Jeong J.-H."/>
            <person name="Song I."/>
            <person name="Kim S."/>
            <person name="Choi T."/>
            <person name="Kim D."/>
            <person name="Ryu S."/>
            <person name="Kim W."/>
        </authorList>
    </citation>
    <scope>NUCLEOTIDE SEQUENCE [LARGE SCALE GENOMIC DNA]</scope>
    <source>
        <tissue evidence="1">Muscle</tissue>
    </source>
</reference>
<organism evidence="1 2">
    <name type="scientific">Portunus trituberculatus</name>
    <name type="common">Swimming crab</name>
    <name type="synonym">Neptunus trituberculatus</name>
    <dbReference type="NCBI Taxonomy" id="210409"/>
    <lineage>
        <taxon>Eukaryota</taxon>
        <taxon>Metazoa</taxon>
        <taxon>Ecdysozoa</taxon>
        <taxon>Arthropoda</taxon>
        <taxon>Crustacea</taxon>
        <taxon>Multicrustacea</taxon>
        <taxon>Malacostraca</taxon>
        <taxon>Eumalacostraca</taxon>
        <taxon>Eucarida</taxon>
        <taxon>Decapoda</taxon>
        <taxon>Pleocyemata</taxon>
        <taxon>Brachyura</taxon>
        <taxon>Eubrachyura</taxon>
        <taxon>Portunoidea</taxon>
        <taxon>Portunidae</taxon>
        <taxon>Portuninae</taxon>
        <taxon>Portunus</taxon>
    </lineage>
</organism>
<keyword evidence="2" id="KW-1185">Reference proteome</keyword>
<evidence type="ECO:0000313" key="2">
    <source>
        <dbReference type="Proteomes" id="UP000324222"/>
    </source>
</evidence>
<evidence type="ECO:0008006" key="3">
    <source>
        <dbReference type="Google" id="ProtNLM"/>
    </source>
</evidence>
<dbReference type="Proteomes" id="UP000324222">
    <property type="component" value="Unassembled WGS sequence"/>
</dbReference>
<gene>
    <name evidence="1" type="ORF">E2C01_041081</name>
</gene>
<evidence type="ECO:0000313" key="1">
    <source>
        <dbReference type="EMBL" id="MPC47339.1"/>
    </source>
</evidence>
<name>A0A5B7FPZ9_PORTR</name>